<dbReference type="InterPro" id="IPR006091">
    <property type="entry name" value="Acyl-CoA_Oxase/DH_mid-dom"/>
</dbReference>
<dbReference type="PANTHER" id="PTHR43884:SF12">
    <property type="entry name" value="ISOVALERYL-COA DEHYDROGENASE, MITOCHONDRIAL-RELATED"/>
    <property type="match status" value="1"/>
</dbReference>
<dbReference type="FunFam" id="1.20.140.10:FF:000004">
    <property type="entry name" value="Acyl-CoA dehydrogenase FadE25"/>
    <property type="match status" value="1"/>
</dbReference>
<accession>A0A7V5CU39</accession>
<keyword evidence="3 8" id="KW-0285">Flavoprotein</keyword>
<dbReference type="InterPro" id="IPR013786">
    <property type="entry name" value="AcylCoA_DH/ox_N"/>
</dbReference>
<keyword evidence="5 8" id="KW-0560">Oxidoreductase</keyword>
<dbReference type="GO" id="GO:0050660">
    <property type="term" value="F:flavin adenine dinucleotide binding"/>
    <property type="evidence" value="ECO:0007669"/>
    <property type="project" value="InterPro"/>
</dbReference>
<dbReference type="SUPFAM" id="SSF47203">
    <property type="entry name" value="Acyl-CoA dehydrogenase C-terminal domain-like"/>
    <property type="match status" value="1"/>
</dbReference>
<dbReference type="Gene3D" id="1.10.540.10">
    <property type="entry name" value="Acyl-CoA dehydrogenase/oxidase, N-terminal domain"/>
    <property type="match status" value="1"/>
</dbReference>
<evidence type="ECO:0000256" key="2">
    <source>
        <dbReference type="ARBA" id="ARBA00009347"/>
    </source>
</evidence>
<evidence type="ECO:0000259" key="9">
    <source>
        <dbReference type="Pfam" id="PF00441"/>
    </source>
</evidence>
<evidence type="ECO:0000256" key="8">
    <source>
        <dbReference type="RuleBase" id="RU362125"/>
    </source>
</evidence>
<dbReference type="SUPFAM" id="SSF56645">
    <property type="entry name" value="Acyl-CoA dehydrogenase NM domain-like"/>
    <property type="match status" value="1"/>
</dbReference>
<evidence type="ECO:0000313" key="12">
    <source>
        <dbReference type="EMBL" id="HGY95204.1"/>
    </source>
</evidence>
<keyword evidence="4 8" id="KW-0274">FAD</keyword>
<evidence type="ECO:0000256" key="6">
    <source>
        <dbReference type="ARBA" id="ARBA00066362"/>
    </source>
</evidence>
<dbReference type="Gene3D" id="1.20.140.10">
    <property type="entry name" value="Butyryl-CoA Dehydrogenase, subunit A, domain 3"/>
    <property type="match status" value="1"/>
</dbReference>
<feature type="domain" description="Acyl-CoA oxidase/dehydrogenase middle" evidence="10">
    <location>
        <begin position="136"/>
        <end position="230"/>
    </location>
</feature>
<feature type="domain" description="Acyl-CoA dehydrogenase/oxidase N-terminal" evidence="11">
    <location>
        <begin position="19"/>
        <end position="131"/>
    </location>
</feature>
<protein>
    <recommendedName>
        <fullName evidence="7">Cyclohex-1-ene-1-carbonyl-CoA dehydrogenase</fullName>
        <ecNumber evidence="6">1.3.8.10</ecNumber>
    </recommendedName>
</protein>
<dbReference type="PIRSF" id="PIRSF016578">
    <property type="entry name" value="HsaA"/>
    <property type="match status" value="1"/>
</dbReference>
<dbReference type="FunFam" id="1.10.540.10:FF:000002">
    <property type="entry name" value="Acyl-CoA dehydrogenase FadE19"/>
    <property type="match status" value="1"/>
</dbReference>
<comment type="caution">
    <text evidence="12">The sequence shown here is derived from an EMBL/GenBank/DDBJ whole genome shotgun (WGS) entry which is preliminary data.</text>
</comment>
<gene>
    <name evidence="12" type="ORF">ENW50_11055</name>
</gene>
<dbReference type="PROSITE" id="PS00073">
    <property type="entry name" value="ACYL_COA_DH_2"/>
    <property type="match status" value="1"/>
</dbReference>
<dbReference type="EC" id="1.3.8.10" evidence="6"/>
<dbReference type="Gene3D" id="2.40.110.10">
    <property type="entry name" value="Butyryl-CoA Dehydrogenase, subunit A, domain 2"/>
    <property type="match status" value="1"/>
</dbReference>
<dbReference type="InterPro" id="IPR009100">
    <property type="entry name" value="AcylCoA_DH/oxidase_NM_dom_sf"/>
</dbReference>
<organism evidence="12">
    <name type="scientific">Acidobacterium capsulatum</name>
    <dbReference type="NCBI Taxonomy" id="33075"/>
    <lineage>
        <taxon>Bacteria</taxon>
        <taxon>Pseudomonadati</taxon>
        <taxon>Acidobacteriota</taxon>
        <taxon>Terriglobia</taxon>
        <taxon>Terriglobales</taxon>
        <taxon>Acidobacteriaceae</taxon>
        <taxon>Acidobacterium</taxon>
    </lineage>
</organism>
<sequence length="398" mass="43444">MSTPTLQEVLPTTYPFTLTDDQEQLRKEIRDFAAREIAPHVSEWDEHSTYPLEVVKQMGRMGLMGIIFPAEYGGSGMGYVDYVLAIEELSAVDGSVGIIVAAHNSLCSNHIFLAGNEEQRRKYIPKLATGEWIGAWGLTEPGSGSDAAGARTTAVKKGDKWVLNGSKTFITNGSYADVTVVIAVTDKTQGTHGLSAFVVEKGTLGFRPGKKENKLGLRASDTAELIFEDCEIPEENLLGKLGEGFVDSMRILDGGRISIAALSLGIARGALDCSLKYVKERRQFGKAIAEFQGIQWKLADMATELDAARLLTQRAAVLKDAGNKVTRESSMAKLYASEVAVRICDEAVQLHGGYGFIKDYPAEKYYRDVKLCTIGEGTSEIQRMVIAREILKVYPSRG</sequence>
<evidence type="ECO:0000259" key="10">
    <source>
        <dbReference type="Pfam" id="PF02770"/>
    </source>
</evidence>
<dbReference type="PROSITE" id="PS00072">
    <property type="entry name" value="ACYL_COA_DH_1"/>
    <property type="match status" value="1"/>
</dbReference>
<evidence type="ECO:0000256" key="5">
    <source>
        <dbReference type="ARBA" id="ARBA00023002"/>
    </source>
</evidence>
<dbReference type="InterPro" id="IPR037069">
    <property type="entry name" value="AcylCoA_DH/ox_N_sf"/>
</dbReference>
<dbReference type="AlphaFoldDB" id="A0A7V5CU39"/>
<dbReference type="InterPro" id="IPR036250">
    <property type="entry name" value="AcylCo_DH-like_C"/>
</dbReference>
<evidence type="ECO:0000256" key="3">
    <source>
        <dbReference type="ARBA" id="ARBA00022630"/>
    </source>
</evidence>
<dbReference type="InterPro" id="IPR006089">
    <property type="entry name" value="Acyl-CoA_DH_CS"/>
</dbReference>
<evidence type="ECO:0000256" key="7">
    <source>
        <dbReference type="ARBA" id="ARBA00072305"/>
    </source>
</evidence>
<evidence type="ECO:0000256" key="1">
    <source>
        <dbReference type="ARBA" id="ARBA00001974"/>
    </source>
</evidence>
<dbReference type="InterPro" id="IPR046373">
    <property type="entry name" value="Acyl-CoA_Oxase/DH_mid-dom_sf"/>
</dbReference>
<dbReference type="GO" id="GO:0003995">
    <property type="term" value="F:acyl-CoA dehydrogenase activity"/>
    <property type="evidence" value="ECO:0007669"/>
    <property type="project" value="InterPro"/>
</dbReference>
<dbReference type="EMBL" id="DTKL01000069">
    <property type="protein sequence ID" value="HGY95204.1"/>
    <property type="molecule type" value="Genomic_DNA"/>
</dbReference>
<dbReference type="InterPro" id="IPR009075">
    <property type="entry name" value="AcylCo_DH/oxidase_C"/>
</dbReference>
<dbReference type="CDD" id="cd01158">
    <property type="entry name" value="SCAD_SBCAD"/>
    <property type="match status" value="1"/>
</dbReference>
<comment type="similarity">
    <text evidence="2 8">Belongs to the acyl-CoA dehydrogenase family.</text>
</comment>
<evidence type="ECO:0000259" key="11">
    <source>
        <dbReference type="Pfam" id="PF02771"/>
    </source>
</evidence>
<name>A0A7V5CU39_9BACT</name>
<dbReference type="Pfam" id="PF02771">
    <property type="entry name" value="Acyl-CoA_dh_N"/>
    <property type="match status" value="1"/>
</dbReference>
<proteinExistence type="inferred from homology"/>
<dbReference type="Pfam" id="PF00441">
    <property type="entry name" value="Acyl-CoA_dh_1"/>
    <property type="match status" value="1"/>
</dbReference>
<evidence type="ECO:0000256" key="4">
    <source>
        <dbReference type="ARBA" id="ARBA00022827"/>
    </source>
</evidence>
<feature type="domain" description="Acyl-CoA dehydrogenase/oxidase C-terminal" evidence="9">
    <location>
        <begin position="242"/>
        <end position="391"/>
    </location>
</feature>
<dbReference type="Pfam" id="PF02770">
    <property type="entry name" value="Acyl-CoA_dh_M"/>
    <property type="match status" value="1"/>
</dbReference>
<comment type="cofactor">
    <cofactor evidence="1 8">
        <name>FAD</name>
        <dbReference type="ChEBI" id="CHEBI:57692"/>
    </cofactor>
</comment>
<dbReference type="FunFam" id="2.40.110.10:FF:000001">
    <property type="entry name" value="Acyl-CoA dehydrogenase, mitochondrial"/>
    <property type="match status" value="1"/>
</dbReference>
<reference evidence="12" key="1">
    <citation type="journal article" date="2020" name="mSystems">
        <title>Genome- and Community-Level Interaction Insights into Carbon Utilization and Element Cycling Functions of Hydrothermarchaeota in Hydrothermal Sediment.</title>
        <authorList>
            <person name="Zhou Z."/>
            <person name="Liu Y."/>
            <person name="Xu W."/>
            <person name="Pan J."/>
            <person name="Luo Z.H."/>
            <person name="Li M."/>
        </authorList>
    </citation>
    <scope>NUCLEOTIDE SEQUENCE [LARGE SCALE GENOMIC DNA]</scope>
    <source>
        <strain evidence="12">SpSt-855</strain>
    </source>
</reference>
<dbReference type="PANTHER" id="PTHR43884">
    <property type="entry name" value="ACYL-COA DEHYDROGENASE"/>
    <property type="match status" value="1"/>
</dbReference>